<sequence length="362" mass="39933">MSAPYPDEPDLIGAAGFIFQGPVRAKRSKVKKPPDGPLAAAKKARQAKALRRLIGASIAGVTRKQPEVMVKVSGAAKGAKHLREHLAYITRNGKLTAEVSDASNDGQATLLEGSADVRQLAAEWYARGGSGRRSNTRETVNMVLSMPAGTDRQSLAIAAAAFARAEFGGKFDYILVHHEDTDHPHAHLTVRARNDRGQRLDPRKEDLQRWRERFAAQLRQAGVQAAATPRRARGVVQKATRQAVRHLDKRRGANTSRWRIQQAVRTLQAQRTGKAPDEPWRKAIAERQRKIRAAWGTVAVALEQQGDVGLAIQVRSFIAAMPPVATQQDQMIERIKSNPQLLAKTERALQAEQDQGRAPRRK</sequence>
<protein>
    <submittedName>
        <fullName evidence="2">Relaxase/mobilization nuclease domain-containing protein</fullName>
    </submittedName>
</protein>
<name>A0ABV7XG90_9GAMM</name>
<keyword evidence="3" id="KW-1185">Reference proteome</keyword>
<reference evidence="3" key="1">
    <citation type="journal article" date="2019" name="Int. J. Syst. Evol. Microbiol.">
        <title>The Global Catalogue of Microorganisms (GCM) 10K type strain sequencing project: providing services to taxonomists for standard genome sequencing and annotation.</title>
        <authorList>
            <consortium name="The Broad Institute Genomics Platform"/>
            <consortium name="The Broad Institute Genome Sequencing Center for Infectious Disease"/>
            <person name="Wu L."/>
            <person name="Ma J."/>
        </authorList>
    </citation>
    <scope>NUCLEOTIDE SEQUENCE [LARGE SCALE GENOMIC DNA]</scope>
    <source>
        <strain evidence="3">KCTC 42441</strain>
    </source>
</reference>
<dbReference type="InterPro" id="IPR005094">
    <property type="entry name" value="Endonuclease_MobA/VirD2"/>
</dbReference>
<dbReference type="EMBL" id="JBHRYA010000002">
    <property type="protein sequence ID" value="MFC3715165.1"/>
    <property type="molecule type" value="Genomic_DNA"/>
</dbReference>
<feature type="domain" description="MobA/VirD2-like nuclease" evidence="1">
    <location>
        <begin position="114"/>
        <end position="216"/>
    </location>
</feature>
<dbReference type="RefSeq" id="WP_386742268.1">
    <property type="nucleotide sequence ID" value="NZ_JBHRYA010000002.1"/>
</dbReference>
<accession>A0ABV7XG90</accession>
<proteinExistence type="predicted"/>
<organism evidence="2 3">
    <name type="scientific">Luteimonas soli</name>
    <dbReference type="NCBI Taxonomy" id="1648966"/>
    <lineage>
        <taxon>Bacteria</taxon>
        <taxon>Pseudomonadati</taxon>
        <taxon>Pseudomonadota</taxon>
        <taxon>Gammaproteobacteria</taxon>
        <taxon>Lysobacterales</taxon>
        <taxon>Lysobacteraceae</taxon>
        <taxon>Luteimonas</taxon>
    </lineage>
</organism>
<dbReference type="Gene3D" id="3.30.930.30">
    <property type="match status" value="1"/>
</dbReference>
<evidence type="ECO:0000313" key="2">
    <source>
        <dbReference type="EMBL" id="MFC3715165.1"/>
    </source>
</evidence>
<evidence type="ECO:0000313" key="3">
    <source>
        <dbReference type="Proteomes" id="UP001595705"/>
    </source>
</evidence>
<comment type="caution">
    <text evidence="2">The sequence shown here is derived from an EMBL/GenBank/DDBJ whole genome shotgun (WGS) entry which is preliminary data.</text>
</comment>
<dbReference type="Pfam" id="PF03432">
    <property type="entry name" value="Relaxase"/>
    <property type="match status" value="1"/>
</dbReference>
<dbReference type="Proteomes" id="UP001595705">
    <property type="component" value="Unassembled WGS sequence"/>
</dbReference>
<gene>
    <name evidence="2" type="ORF">ACFONC_03245</name>
</gene>
<evidence type="ECO:0000259" key="1">
    <source>
        <dbReference type="Pfam" id="PF03432"/>
    </source>
</evidence>